<dbReference type="Proteomes" id="UP000031643">
    <property type="component" value="Chromosome"/>
</dbReference>
<name>A0A0A8K6K0_9HYPH</name>
<feature type="compositionally biased region" description="Polar residues" evidence="1">
    <location>
        <begin position="212"/>
        <end position="221"/>
    </location>
</feature>
<dbReference type="KEGG" id="mcg:GL4_2191"/>
<evidence type="ECO:0000313" key="4">
    <source>
        <dbReference type="EMBL" id="BAQ17634.1"/>
    </source>
</evidence>
<keyword evidence="2" id="KW-0732">Signal</keyword>
<evidence type="ECO:0000256" key="1">
    <source>
        <dbReference type="SAM" id="MobiDB-lite"/>
    </source>
</evidence>
<feature type="compositionally biased region" description="Polar residues" evidence="1">
    <location>
        <begin position="228"/>
        <end position="243"/>
    </location>
</feature>
<feature type="region of interest" description="Disordered" evidence="1">
    <location>
        <begin position="212"/>
        <end position="243"/>
    </location>
</feature>
<accession>A0A0A8K6K0</accession>
<evidence type="ECO:0000259" key="3">
    <source>
        <dbReference type="Pfam" id="PF04773"/>
    </source>
</evidence>
<feature type="chain" id="PRO_5002038945" description="FecR protein domain-containing protein" evidence="2">
    <location>
        <begin position="35"/>
        <end position="657"/>
    </location>
</feature>
<gene>
    <name evidence="4" type="ORF">GL4_2191</name>
</gene>
<dbReference type="Pfam" id="PF04773">
    <property type="entry name" value="FecR"/>
    <property type="match status" value="1"/>
</dbReference>
<dbReference type="AlphaFoldDB" id="A0A0A8K6K0"/>
<dbReference type="EMBL" id="AP014648">
    <property type="protein sequence ID" value="BAQ17634.1"/>
    <property type="molecule type" value="Genomic_DNA"/>
</dbReference>
<organism evidence="4 5">
    <name type="scientific">Methyloceanibacter caenitepidi</name>
    <dbReference type="NCBI Taxonomy" id="1384459"/>
    <lineage>
        <taxon>Bacteria</taxon>
        <taxon>Pseudomonadati</taxon>
        <taxon>Pseudomonadota</taxon>
        <taxon>Alphaproteobacteria</taxon>
        <taxon>Hyphomicrobiales</taxon>
        <taxon>Hyphomicrobiaceae</taxon>
        <taxon>Methyloceanibacter</taxon>
    </lineage>
</organism>
<evidence type="ECO:0000313" key="5">
    <source>
        <dbReference type="Proteomes" id="UP000031643"/>
    </source>
</evidence>
<dbReference type="OrthoDB" id="6038785at2"/>
<dbReference type="STRING" id="1384459.GL4_2191"/>
<keyword evidence="5" id="KW-1185">Reference proteome</keyword>
<dbReference type="RefSeq" id="WP_052464385.1">
    <property type="nucleotide sequence ID" value="NZ_AP014648.1"/>
</dbReference>
<evidence type="ECO:0000256" key="2">
    <source>
        <dbReference type="SAM" id="SignalP"/>
    </source>
</evidence>
<protein>
    <recommendedName>
        <fullName evidence="3">FecR protein domain-containing protein</fullName>
    </recommendedName>
</protein>
<dbReference type="HOGENOM" id="CLU_481344_0_0_5"/>
<proteinExistence type="predicted"/>
<sequence>MVKNGHLTLPRGAVAIALLCGAGVGFALSAPAKAAKVGVAAAVNPDAFSSLSQVPNKQLNIGKSIFYNERIETSAQGLVQVLLVDGSTFTVGPNSNLVIDKFVYDPNKKTGEMVATFSKGSMRFIGGKLSKNAGGVKVNTPDGALAIRGGMFQGNTQRRIYSFLYGHSMTMQGRNGQTQTVYQPGYTLDMSSGRGNVRPTTAEDTNVFMQALSSPNSNTAGTTGGDSGSQNPNSTAQQTGQQADNISNAASQAVGDATFAEIQTEIVKQLVRLEELRNDPVTLPKVIETPVINQPQTPTVVKTAATFDGFASGFVQTGENGSGKPEFLNNGTVVVMLDPKANTVTANVSADHNRTTEGPQIDAIAWLKENVQELRNVPDRYFPDITVGSETKTATAFNLGFLGSGNGAYTNNNIFQALGNPGTTQVSQFTSKTGTIDVGRFRVLWWKFGPYHYSVPISQRNDEYANVPHEGHLASLPGTLLCKDCSYLKFGTWASDVSFGQNAEDPTVEKMGGWWVASKDVVKTVGELPAQGNAFYAGNAVGTFAHRIEGKSWDQGLATGGVTLDWDFAERSGDLQVIDFGNDLGRKSFGGTVSSPVDVVGFSGDITNGGKGSMRGTFVGARPDLAPRAVMGDFNARGGNWRANGVYGARNVPNLPR</sequence>
<feature type="domain" description="FecR protein" evidence="3">
    <location>
        <begin position="70"/>
        <end position="155"/>
    </location>
</feature>
<reference evidence="4 5" key="1">
    <citation type="submission" date="2014-09" db="EMBL/GenBank/DDBJ databases">
        <title>Genome sequencing of Methyloceanibacter caenitepidi Gela4.</title>
        <authorList>
            <person name="Takeuchi M."/>
            <person name="Susumu S."/>
            <person name="Kamagata Y."/>
            <person name="Oshima K."/>
            <person name="Hattori M."/>
            <person name="Iwasaki W."/>
        </authorList>
    </citation>
    <scope>NUCLEOTIDE SEQUENCE [LARGE SCALE GENOMIC DNA]</scope>
    <source>
        <strain evidence="4 5">Gela4</strain>
    </source>
</reference>
<dbReference type="InterPro" id="IPR006860">
    <property type="entry name" value="FecR"/>
</dbReference>
<feature type="signal peptide" evidence="2">
    <location>
        <begin position="1"/>
        <end position="34"/>
    </location>
</feature>